<dbReference type="InterPro" id="IPR008995">
    <property type="entry name" value="Mo/tungstate-bd_C_term_dom"/>
</dbReference>
<comment type="caution">
    <text evidence="5">The sequence shown here is derived from an EMBL/GenBank/DDBJ whole genome shotgun (WGS) entry which is preliminary data.</text>
</comment>
<dbReference type="Gene3D" id="3.40.50.300">
    <property type="entry name" value="P-loop containing nucleotide triphosphate hydrolases"/>
    <property type="match status" value="1"/>
</dbReference>
<dbReference type="InterPro" id="IPR017871">
    <property type="entry name" value="ABC_transporter-like_CS"/>
</dbReference>
<evidence type="ECO:0000313" key="6">
    <source>
        <dbReference type="Proteomes" id="UP000186455"/>
    </source>
</evidence>
<dbReference type="GO" id="GO:0140359">
    <property type="term" value="F:ABC-type transporter activity"/>
    <property type="evidence" value="ECO:0007669"/>
    <property type="project" value="UniProtKB-ARBA"/>
</dbReference>
<dbReference type="STRING" id="1048205.AB852_08980"/>
<evidence type="ECO:0000256" key="3">
    <source>
        <dbReference type="ARBA" id="ARBA00022840"/>
    </source>
</evidence>
<protein>
    <recommendedName>
        <fullName evidence="4">ABC transporter domain-containing protein</fullName>
    </recommendedName>
</protein>
<dbReference type="GO" id="GO:0005524">
    <property type="term" value="F:ATP binding"/>
    <property type="evidence" value="ECO:0007669"/>
    <property type="project" value="UniProtKB-KW"/>
</dbReference>
<dbReference type="GO" id="GO:0043190">
    <property type="term" value="C:ATP-binding cassette (ABC) transporter complex"/>
    <property type="evidence" value="ECO:0007669"/>
    <property type="project" value="UniProtKB-ARBA"/>
</dbReference>
<dbReference type="SUPFAM" id="SSF50331">
    <property type="entry name" value="MOP-like"/>
    <property type="match status" value="1"/>
</dbReference>
<accession>A0A1Q4V9F1</accession>
<dbReference type="SMART" id="SM00382">
    <property type="entry name" value="AAA"/>
    <property type="match status" value="1"/>
</dbReference>
<dbReference type="GO" id="GO:0016887">
    <property type="term" value="F:ATP hydrolysis activity"/>
    <property type="evidence" value="ECO:0007669"/>
    <property type="project" value="InterPro"/>
</dbReference>
<name>A0A1Q4V9F1_9ACTN</name>
<dbReference type="Proteomes" id="UP000186455">
    <property type="component" value="Unassembled WGS sequence"/>
</dbReference>
<keyword evidence="2" id="KW-0547">Nucleotide-binding</keyword>
<evidence type="ECO:0000256" key="2">
    <source>
        <dbReference type="ARBA" id="ARBA00022741"/>
    </source>
</evidence>
<dbReference type="PROSITE" id="PS50893">
    <property type="entry name" value="ABC_TRANSPORTER_2"/>
    <property type="match status" value="1"/>
</dbReference>
<dbReference type="EMBL" id="LFBV01000002">
    <property type="protein sequence ID" value="OKH94427.1"/>
    <property type="molecule type" value="Genomic_DNA"/>
</dbReference>
<organism evidence="5 6">
    <name type="scientific">Streptomyces uncialis</name>
    <dbReference type="NCBI Taxonomy" id="1048205"/>
    <lineage>
        <taxon>Bacteria</taxon>
        <taxon>Bacillati</taxon>
        <taxon>Actinomycetota</taxon>
        <taxon>Actinomycetes</taxon>
        <taxon>Kitasatosporales</taxon>
        <taxon>Streptomycetaceae</taxon>
        <taxon>Streptomyces</taxon>
    </lineage>
</organism>
<dbReference type="Gene3D" id="2.40.50.100">
    <property type="match status" value="1"/>
</dbReference>
<keyword evidence="1" id="KW-0813">Transport</keyword>
<gene>
    <name evidence="5" type="ORF">AB852_08980</name>
</gene>
<dbReference type="Pfam" id="PF00005">
    <property type="entry name" value="ABC_tran"/>
    <property type="match status" value="1"/>
</dbReference>
<dbReference type="InterPro" id="IPR003593">
    <property type="entry name" value="AAA+_ATPase"/>
</dbReference>
<dbReference type="PANTHER" id="PTHR42781">
    <property type="entry name" value="SPERMIDINE/PUTRESCINE IMPORT ATP-BINDING PROTEIN POTA"/>
    <property type="match status" value="1"/>
</dbReference>
<reference evidence="5 6" key="1">
    <citation type="submission" date="2015-06" db="EMBL/GenBank/DDBJ databases">
        <title>Cloning and characterization of the uncialamcin biosynthetic gene cluster.</title>
        <authorList>
            <person name="Yan X."/>
            <person name="Huang T."/>
            <person name="Ge H."/>
            <person name="Shen B."/>
        </authorList>
    </citation>
    <scope>NUCLEOTIDE SEQUENCE [LARGE SCALE GENOMIC DNA]</scope>
    <source>
        <strain evidence="5 6">DCA2648</strain>
    </source>
</reference>
<sequence>MIDLEGVSKSFAQDRDQVPALRDVSLSVAEGEFYVLLGASGCGKTTTLRIVAGLERPDTGTVSIDGRQVSGHAPPVWVGPEERPQAMVFQSYALWPHMTIRQNIAFPLRRGVRRPDRAEAAARVEEALEMFRLTEQADRKVTQLSGGQQQRVALARALALRPKVLLMDEPLSNLDARLRMDLRIELKELSRRTGITCLLVTHDQEEAMMLADRVGIMQGGGIVQEGPPHELYNAPATEFVANFLDHMNLVRAASVVSSDAHGLEVTAGGRHLRTGPGDHAVGTALTLGIRPDDIVFDLGDGTGTEPNQVTGTPLDHHYVGGHFLHRVQTPLGLLTVRSPTGPDAFTSGTVRLRLPAEKLITMAPPAGA</sequence>
<dbReference type="InterPro" id="IPR027417">
    <property type="entry name" value="P-loop_NTPase"/>
</dbReference>
<dbReference type="InterPro" id="IPR050093">
    <property type="entry name" value="ABC_SmlMolc_Importer"/>
</dbReference>
<proteinExistence type="predicted"/>
<evidence type="ECO:0000256" key="1">
    <source>
        <dbReference type="ARBA" id="ARBA00022448"/>
    </source>
</evidence>
<dbReference type="FunFam" id="3.40.50.300:FF:000042">
    <property type="entry name" value="Maltose/maltodextrin ABC transporter, ATP-binding protein"/>
    <property type="match status" value="1"/>
</dbReference>
<dbReference type="PROSITE" id="PS00211">
    <property type="entry name" value="ABC_TRANSPORTER_1"/>
    <property type="match status" value="1"/>
</dbReference>
<evidence type="ECO:0000259" key="4">
    <source>
        <dbReference type="PROSITE" id="PS50893"/>
    </source>
</evidence>
<dbReference type="RefSeq" id="WP_073785920.1">
    <property type="nucleotide sequence ID" value="NZ_LFBV01000002.1"/>
</dbReference>
<keyword evidence="6" id="KW-1185">Reference proteome</keyword>
<dbReference type="InterPro" id="IPR003439">
    <property type="entry name" value="ABC_transporter-like_ATP-bd"/>
</dbReference>
<dbReference type="PANTHER" id="PTHR42781:SF4">
    <property type="entry name" value="SPERMIDINE_PUTRESCINE IMPORT ATP-BINDING PROTEIN POTA"/>
    <property type="match status" value="1"/>
</dbReference>
<dbReference type="AlphaFoldDB" id="A0A1Q4V9F1"/>
<feature type="domain" description="ABC transporter" evidence="4">
    <location>
        <begin position="2"/>
        <end position="244"/>
    </location>
</feature>
<evidence type="ECO:0000313" key="5">
    <source>
        <dbReference type="EMBL" id="OKH94427.1"/>
    </source>
</evidence>
<dbReference type="SUPFAM" id="SSF52540">
    <property type="entry name" value="P-loop containing nucleoside triphosphate hydrolases"/>
    <property type="match status" value="1"/>
</dbReference>
<keyword evidence="3" id="KW-0067">ATP-binding</keyword>